<comment type="similarity">
    <text evidence="6 18">Belongs to the sugar phosphate cyclases superfamily. Dehydroquinate synthase family.</text>
</comment>
<feature type="domain" description="3-dehydroquinate synthase N-terminal" evidence="19">
    <location>
        <begin position="69"/>
        <end position="179"/>
    </location>
</feature>
<evidence type="ECO:0000256" key="17">
    <source>
        <dbReference type="ARBA" id="ARBA00023285"/>
    </source>
</evidence>
<keyword evidence="14 18" id="KW-0520">NAD</keyword>
<proteinExistence type="inferred from homology"/>
<evidence type="ECO:0000256" key="10">
    <source>
        <dbReference type="ARBA" id="ARBA00022605"/>
    </source>
</evidence>
<evidence type="ECO:0000256" key="2">
    <source>
        <dbReference type="ARBA" id="ARBA00001911"/>
    </source>
</evidence>
<dbReference type="GO" id="GO:0000166">
    <property type="term" value="F:nucleotide binding"/>
    <property type="evidence" value="ECO:0007669"/>
    <property type="project" value="UniProtKB-KW"/>
</dbReference>
<dbReference type="STRING" id="1121331.SAMN02745248_01962"/>
<evidence type="ECO:0000256" key="11">
    <source>
        <dbReference type="ARBA" id="ARBA00022723"/>
    </source>
</evidence>
<keyword evidence="11 18" id="KW-0479">Metal-binding</keyword>
<evidence type="ECO:0000259" key="20">
    <source>
        <dbReference type="Pfam" id="PF24621"/>
    </source>
</evidence>
<comment type="cofactor">
    <cofactor evidence="3">
        <name>Zn(2+)</name>
        <dbReference type="ChEBI" id="CHEBI:29105"/>
    </cofactor>
</comment>
<gene>
    <name evidence="18" type="primary">aroB</name>
    <name evidence="21" type="ORF">SAMN02745248_01962</name>
</gene>
<dbReference type="Pfam" id="PF24621">
    <property type="entry name" value="DHQS_C"/>
    <property type="match status" value="1"/>
</dbReference>
<reference evidence="21 22" key="1">
    <citation type="submission" date="2016-11" db="EMBL/GenBank/DDBJ databases">
        <authorList>
            <person name="Jaros S."/>
            <person name="Januszkiewicz K."/>
            <person name="Wedrychowicz H."/>
        </authorList>
    </citation>
    <scope>NUCLEOTIDE SEQUENCE [LARGE SCALE GENOMIC DNA]</scope>
    <source>
        <strain evidence="21 22">DSM 3090</strain>
    </source>
</reference>
<evidence type="ECO:0000313" key="22">
    <source>
        <dbReference type="Proteomes" id="UP000183952"/>
    </source>
</evidence>
<dbReference type="GO" id="GO:0005737">
    <property type="term" value="C:cytoplasm"/>
    <property type="evidence" value="ECO:0007669"/>
    <property type="project" value="UniProtKB-SubCell"/>
</dbReference>
<feature type="binding site" evidence="18">
    <location>
        <begin position="130"/>
        <end position="131"/>
    </location>
    <ligand>
        <name>NAD(+)</name>
        <dbReference type="ChEBI" id="CHEBI:57540"/>
    </ligand>
</feature>
<dbReference type="PIRSF" id="PIRSF001455">
    <property type="entry name" value="DHQ_synth"/>
    <property type="match status" value="1"/>
</dbReference>
<evidence type="ECO:0000256" key="3">
    <source>
        <dbReference type="ARBA" id="ARBA00001947"/>
    </source>
</evidence>
<dbReference type="GO" id="GO:0009073">
    <property type="term" value="P:aromatic amino acid family biosynthetic process"/>
    <property type="evidence" value="ECO:0007669"/>
    <property type="project" value="UniProtKB-KW"/>
</dbReference>
<evidence type="ECO:0000256" key="13">
    <source>
        <dbReference type="ARBA" id="ARBA00022833"/>
    </source>
</evidence>
<feature type="domain" description="3-dehydroquinate synthase C-terminal" evidence="20">
    <location>
        <begin position="182"/>
        <end position="323"/>
    </location>
</feature>
<keyword evidence="22" id="KW-1185">Reference proteome</keyword>
<keyword evidence="13 18" id="KW-0862">Zinc</keyword>
<evidence type="ECO:0000256" key="12">
    <source>
        <dbReference type="ARBA" id="ARBA00022741"/>
    </source>
</evidence>
<dbReference type="Gene3D" id="3.40.50.1970">
    <property type="match status" value="1"/>
</dbReference>
<sequence length="354" mass="39721">MEKLTVNLKEKSYDIIVDNGSFVNFGVDIRSIYKGEKLVVVTDENLNAIYGEKLKNLLEATGFNVKLMAVVPGEGSKSLPVLQQLYEEFIKFGLTRGDMIVAFGGGVVGDLAGFAAATYLRGVPFIQIPTSLLAQVDSSVGGKVAVDLPQGKNLVGCFYQPKMVLIDPNLLQTLPKKYFIDGMGEVIKYACIKDEALFEELMMINDENDIMNHICKIIFKCCNIKKQIVEVDELDMGLRMILNFGHTIGHGIEKYYNYGNYSHGEAVAMGMYYITKCSEKLGLTEENTLNKLKCILEKYGLPWELPQVELSEIRKIIEVDKKNISGRLKLILLDKIGSSFVKDIDIKELYKYIF</sequence>
<dbReference type="AlphaFoldDB" id="A0A1M6QCB3"/>
<comment type="cofactor">
    <cofactor evidence="18">
        <name>Co(2+)</name>
        <dbReference type="ChEBI" id="CHEBI:48828"/>
    </cofactor>
    <cofactor evidence="18">
        <name>Zn(2+)</name>
        <dbReference type="ChEBI" id="CHEBI:29105"/>
    </cofactor>
    <text evidence="18">Binds 1 divalent metal cation per subunit. Can use either Co(2+) or Zn(2+).</text>
</comment>
<feature type="binding site" evidence="18">
    <location>
        <position position="246"/>
    </location>
    <ligand>
        <name>Zn(2+)</name>
        <dbReference type="ChEBI" id="CHEBI:29105"/>
    </ligand>
</feature>
<evidence type="ECO:0000256" key="14">
    <source>
        <dbReference type="ARBA" id="ARBA00023027"/>
    </source>
</evidence>
<evidence type="ECO:0000256" key="7">
    <source>
        <dbReference type="ARBA" id="ARBA00013031"/>
    </source>
</evidence>
<feature type="binding site" evidence="18">
    <location>
        <position position="152"/>
    </location>
    <ligand>
        <name>NAD(+)</name>
        <dbReference type="ChEBI" id="CHEBI:57540"/>
    </ligand>
</feature>
<evidence type="ECO:0000256" key="6">
    <source>
        <dbReference type="ARBA" id="ARBA00005412"/>
    </source>
</evidence>
<dbReference type="Proteomes" id="UP000183952">
    <property type="component" value="Unassembled WGS sequence"/>
</dbReference>
<dbReference type="GO" id="GO:0003856">
    <property type="term" value="F:3-dehydroquinate synthase activity"/>
    <property type="evidence" value="ECO:0007669"/>
    <property type="project" value="UniProtKB-UniRule"/>
</dbReference>
<evidence type="ECO:0000256" key="18">
    <source>
        <dbReference type="HAMAP-Rule" id="MF_00110"/>
    </source>
</evidence>
<dbReference type="UniPathway" id="UPA00053">
    <property type="reaction ID" value="UER00085"/>
</dbReference>
<keyword evidence="10 18" id="KW-0028">Amino-acid biosynthesis</keyword>
<keyword evidence="9 18" id="KW-0963">Cytoplasm</keyword>
<comment type="catalytic activity">
    <reaction evidence="1 18">
        <text>7-phospho-2-dehydro-3-deoxy-D-arabino-heptonate = 3-dehydroquinate + phosphate</text>
        <dbReference type="Rhea" id="RHEA:21968"/>
        <dbReference type="ChEBI" id="CHEBI:32364"/>
        <dbReference type="ChEBI" id="CHEBI:43474"/>
        <dbReference type="ChEBI" id="CHEBI:58394"/>
        <dbReference type="EC" id="4.2.3.4"/>
    </reaction>
</comment>
<dbReference type="InterPro" id="IPR056179">
    <property type="entry name" value="DHQS_C"/>
</dbReference>
<dbReference type="InterPro" id="IPR030963">
    <property type="entry name" value="DHQ_synth_fam"/>
</dbReference>
<dbReference type="GO" id="GO:0008652">
    <property type="term" value="P:amino acid biosynthetic process"/>
    <property type="evidence" value="ECO:0007669"/>
    <property type="project" value="UniProtKB-KW"/>
</dbReference>
<dbReference type="GO" id="GO:0009423">
    <property type="term" value="P:chorismate biosynthetic process"/>
    <property type="evidence" value="ECO:0007669"/>
    <property type="project" value="UniProtKB-UniRule"/>
</dbReference>
<dbReference type="PANTHER" id="PTHR43622:SF7">
    <property type="entry name" value="3-DEHYDROQUINATE SYNTHASE, CHLOROPLASTIC"/>
    <property type="match status" value="1"/>
</dbReference>
<keyword evidence="17 18" id="KW-0170">Cobalt</keyword>
<dbReference type="InterPro" id="IPR030960">
    <property type="entry name" value="DHQS/DOIS_N"/>
</dbReference>
<dbReference type="FunFam" id="3.40.50.1970:FF:000007">
    <property type="entry name" value="Pentafunctional AROM polypeptide"/>
    <property type="match status" value="1"/>
</dbReference>
<comment type="pathway">
    <text evidence="5 18">Metabolic intermediate biosynthesis; chorismate biosynthesis; chorismate from D-erythrose 4-phosphate and phosphoenolpyruvate: step 2/7.</text>
</comment>
<dbReference type="OrthoDB" id="9806583at2"/>
<comment type="function">
    <text evidence="18">Catalyzes the conversion of 3-deoxy-D-arabino-heptulosonate 7-phosphate (DAHP) to dehydroquinate (DHQ).</text>
</comment>
<dbReference type="InterPro" id="IPR050071">
    <property type="entry name" value="Dehydroquinate_synthase"/>
</dbReference>
<keyword evidence="12 18" id="KW-0547">Nucleotide-binding</keyword>
<evidence type="ECO:0000313" key="21">
    <source>
        <dbReference type="EMBL" id="SHK17795.1"/>
    </source>
</evidence>
<dbReference type="Gene3D" id="1.20.1090.10">
    <property type="entry name" value="Dehydroquinate synthase-like - alpha domain"/>
    <property type="match status" value="1"/>
</dbReference>
<dbReference type="RefSeq" id="WP_072903916.1">
    <property type="nucleotide sequence ID" value="NZ_FRAD01000016.1"/>
</dbReference>
<accession>A0A1M6QCB3</accession>
<dbReference type="EC" id="4.2.3.4" evidence="7 18"/>
<comment type="caution">
    <text evidence="18">Lacks conserved residue(s) required for the propagation of feature annotation.</text>
</comment>
<feature type="binding site" evidence="18">
    <location>
        <position position="185"/>
    </location>
    <ligand>
        <name>Zn(2+)</name>
        <dbReference type="ChEBI" id="CHEBI:29105"/>
    </ligand>
</feature>
<dbReference type="Pfam" id="PF01761">
    <property type="entry name" value="DHQ_synthase"/>
    <property type="match status" value="1"/>
</dbReference>
<evidence type="ECO:0000256" key="5">
    <source>
        <dbReference type="ARBA" id="ARBA00004661"/>
    </source>
</evidence>
<dbReference type="PANTHER" id="PTHR43622">
    <property type="entry name" value="3-DEHYDROQUINATE SYNTHASE"/>
    <property type="match status" value="1"/>
</dbReference>
<keyword evidence="15 18" id="KW-0057">Aromatic amino acid biosynthesis</keyword>
<evidence type="ECO:0000256" key="15">
    <source>
        <dbReference type="ARBA" id="ARBA00023141"/>
    </source>
</evidence>
<comment type="cofactor">
    <cofactor evidence="2 18">
        <name>NAD(+)</name>
        <dbReference type="ChEBI" id="CHEBI:57540"/>
    </cofactor>
</comment>
<evidence type="ECO:0000256" key="9">
    <source>
        <dbReference type="ARBA" id="ARBA00022490"/>
    </source>
</evidence>
<feature type="binding site" evidence="18">
    <location>
        <position position="143"/>
    </location>
    <ligand>
        <name>NAD(+)</name>
        <dbReference type="ChEBI" id="CHEBI:57540"/>
    </ligand>
</feature>
<dbReference type="NCBIfam" id="TIGR01357">
    <property type="entry name" value="aroB"/>
    <property type="match status" value="1"/>
</dbReference>
<evidence type="ECO:0000256" key="8">
    <source>
        <dbReference type="ARBA" id="ARBA00017684"/>
    </source>
</evidence>
<evidence type="ECO:0000259" key="19">
    <source>
        <dbReference type="Pfam" id="PF01761"/>
    </source>
</evidence>
<dbReference type="EMBL" id="FRAD01000016">
    <property type="protein sequence ID" value="SHK17795.1"/>
    <property type="molecule type" value="Genomic_DNA"/>
</dbReference>
<evidence type="ECO:0000256" key="16">
    <source>
        <dbReference type="ARBA" id="ARBA00023239"/>
    </source>
</evidence>
<name>A0A1M6QCB3_9CLOT</name>
<dbReference type="CDD" id="cd08195">
    <property type="entry name" value="DHQS"/>
    <property type="match status" value="1"/>
</dbReference>
<comment type="subcellular location">
    <subcellularLocation>
        <location evidence="4 18">Cytoplasm</location>
    </subcellularLocation>
</comment>
<protein>
    <recommendedName>
        <fullName evidence="8 18">3-dehydroquinate synthase</fullName>
        <shortName evidence="18">DHQS</shortName>
        <ecNumber evidence="7 18">4.2.3.4</ecNumber>
    </recommendedName>
</protein>
<organism evidence="21 22">
    <name type="scientific">Hathewaya proteolytica DSM 3090</name>
    <dbReference type="NCBI Taxonomy" id="1121331"/>
    <lineage>
        <taxon>Bacteria</taxon>
        <taxon>Bacillati</taxon>
        <taxon>Bacillota</taxon>
        <taxon>Clostridia</taxon>
        <taxon>Eubacteriales</taxon>
        <taxon>Clostridiaceae</taxon>
        <taxon>Hathewaya</taxon>
    </lineage>
</organism>
<keyword evidence="16 18" id="KW-0456">Lyase</keyword>
<dbReference type="InterPro" id="IPR016037">
    <property type="entry name" value="DHQ_synth_AroB"/>
</dbReference>
<dbReference type="SUPFAM" id="SSF56796">
    <property type="entry name" value="Dehydroquinate synthase-like"/>
    <property type="match status" value="1"/>
</dbReference>
<evidence type="ECO:0000256" key="1">
    <source>
        <dbReference type="ARBA" id="ARBA00001393"/>
    </source>
</evidence>
<feature type="binding site" evidence="18">
    <location>
        <begin position="106"/>
        <end position="110"/>
    </location>
    <ligand>
        <name>NAD(+)</name>
        <dbReference type="ChEBI" id="CHEBI:57540"/>
    </ligand>
</feature>
<dbReference type="GO" id="GO:0046872">
    <property type="term" value="F:metal ion binding"/>
    <property type="evidence" value="ECO:0007669"/>
    <property type="project" value="UniProtKB-KW"/>
</dbReference>
<evidence type="ECO:0000256" key="4">
    <source>
        <dbReference type="ARBA" id="ARBA00004496"/>
    </source>
</evidence>
<feature type="binding site" evidence="18">
    <location>
        <position position="263"/>
    </location>
    <ligand>
        <name>Zn(2+)</name>
        <dbReference type="ChEBI" id="CHEBI:29105"/>
    </ligand>
</feature>
<dbReference type="HAMAP" id="MF_00110">
    <property type="entry name" value="DHQ_synthase"/>
    <property type="match status" value="1"/>
</dbReference>